<evidence type="ECO:0000313" key="1">
    <source>
        <dbReference type="EMBL" id="GJT29295.1"/>
    </source>
</evidence>
<gene>
    <name evidence="1" type="ORF">Tco_0909570</name>
</gene>
<keyword evidence="2" id="KW-1185">Reference proteome</keyword>
<proteinExistence type="predicted"/>
<accession>A0ABQ5CQB9</accession>
<sequence length="81" mass="9237">MLVTQTTTTDGLRPTYHYWGSWARCTSPKELRWMGPMVDEDAEAEVEQVIALVVDMDKDIAMLFGDDEFEDDASEGFDEEV</sequence>
<reference evidence="1" key="2">
    <citation type="submission" date="2022-01" db="EMBL/GenBank/DDBJ databases">
        <authorList>
            <person name="Yamashiro T."/>
            <person name="Shiraishi A."/>
            <person name="Satake H."/>
            <person name="Nakayama K."/>
        </authorList>
    </citation>
    <scope>NUCLEOTIDE SEQUENCE</scope>
</reference>
<name>A0ABQ5CQB9_9ASTR</name>
<organism evidence="1 2">
    <name type="scientific">Tanacetum coccineum</name>
    <dbReference type="NCBI Taxonomy" id="301880"/>
    <lineage>
        <taxon>Eukaryota</taxon>
        <taxon>Viridiplantae</taxon>
        <taxon>Streptophyta</taxon>
        <taxon>Embryophyta</taxon>
        <taxon>Tracheophyta</taxon>
        <taxon>Spermatophyta</taxon>
        <taxon>Magnoliopsida</taxon>
        <taxon>eudicotyledons</taxon>
        <taxon>Gunneridae</taxon>
        <taxon>Pentapetalae</taxon>
        <taxon>asterids</taxon>
        <taxon>campanulids</taxon>
        <taxon>Asterales</taxon>
        <taxon>Asteraceae</taxon>
        <taxon>Asteroideae</taxon>
        <taxon>Anthemideae</taxon>
        <taxon>Anthemidinae</taxon>
        <taxon>Tanacetum</taxon>
    </lineage>
</organism>
<protein>
    <submittedName>
        <fullName evidence="1">Uncharacterized protein</fullName>
    </submittedName>
</protein>
<dbReference type="EMBL" id="BQNB010014532">
    <property type="protein sequence ID" value="GJT29295.1"/>
    <property type="molecule type" value="Genomic_DNA"/>
</dbReference>
<dbReference type="Proteomes" id="UP001151760">
    <property type="component" value="Unassembled WGS sequence"/>
</dbReference>
<comment type="caution">
    <text evidence="1">The sequence shown here is derived from an EMBL/GenBank/DDBJ whole genome shotgun (WGS) entry which is preliminary data.</text>
</comment>
<evidence type="ECO:0000313" key="2">
    <source>
        <dbReference type="Proteomes" id="UP001151760"/>
    </source>
</evidence>
<reference evidence="1" key="1">
    <citation type="journal article" date="2022" name="Int. J. Mol. Sci.">
        <title>Draft Genome of Tanacetum Coccineum: Genomic Comparison of Closely Related Tanacetum-Family Plants.</title>
        <authorList>
            <person name="Yamashiro T."/>
            <person name="Shiraishi A."/>
            <person name="Nakayama K."/>
            <person name="Satake H."/>
        </authorList>
    </citation>
    <scope>NUCLEOTIDE SEQUENCE</scope>
</reference>